<reference evidence="2" key="1">
    <citation type="submission" date="2025-08" db="UniProtKB">
        <authorList>
            <consortium name="RefSeq"/>
        </authorList>
    </citation>
    <scope>IDENTIFICATION</scope>
</reference>
<protein>
    <submittedName>
        <fullName evidence="2">Uncharacterized protein LOC106013547</fullName>
    </submittedName>
</protein>
<organism evidence="1 2">
    <name type="scientific">Aplysia californica</name>
    <name type="common">California sea hare</name>
    <dbReference type="NCBI Taxonomy" id="6500"/>
    <lineage>
        <taxon>Eukaryota</taxon>
        <taxon>Metazoa</taxon>
        <taxon>Spiralia</taxon>
        <taxon>Lophotrochozoa</taxon>
        <taxon>Mollusca</taxon>
        <taxon>Gastropoda</taxon>
        <taxon>Heterobranchia</taxon>
        <taxon>Euthyneura</taxon>
        <taxon>Tectipleura</taxon>
        <taxon>Aplysiida</taxon>
        <taxon>Aplysioidea</taxon>
        <taxon>Aplysiidae</taxon>
        <taxon>Aplysia</taxon>
    </lineage>
</organism>
<gene>
    <name evidence="2" type="primary">LOC106013547</name>
</gene>
<dbReference type="GeneID" id="106013547"/>
<accession>A0ABM1ACD0</accession>
<name>A0ABM1ACD0_APLCA</name>
<evidence type="ECO:0000313" key="2">
    <source>
        <dbReference type="RefSeq" id="XP_012945012.1"/>
    </source>
</evidence>
<sequence length="154" mass="16930">MFGLGTDGSREHKSSRKLNRLLQIKKNLVESLTLLSKQSVASPQTRAVGVASPQTRAVGVSSVCAAEKKGVHLHPDGSISAMESFLHSLHHSHWGQGGALRSWDYQQTLPAQQQQHHHHQNYLVFFFPHHKITSTATTAVTTALSVIEDQVKVP</sequence>
<evidence type="ECO:0000313" key="1">
    <source>
        <dbReference type="Proteomes" id="UP000694888"/>
    </source>
</evidence>
<dbReference type="RefSeq" id="XP_012945012.1">
    <property type="nucleotide sequence ID" value="XM_013089558.2"/>
</dbReference>
<dbReference type="Proteomes" id="UP000694888">
    <property type="component" value="Unplaced"/>
</dbReference>
<keyword evidence="1" id="KW-1185">Reference proteome</keyword>
<proteinExistence type="predicted"/>